<organism evidence="1 2">
    <name type="scientific">Lactuca saligna</name>
    <name type="common">Willowleaf lettuce</name>
    <dbReference type="NCBI Taxonomy" id="75948"/>
    <lineage>
        <taxon>Eukaryota</taxon>
        <taxon>Viridiplantae</taxon>
        <taxon>Streptophyta</taxon>
        <taxon>Embryophyta</taxon>
        <taxon>Tracheophyta</taxon>
        <taxon>Spermatophyta</taxon>
        <taxon>Magnoliopsida</taxon>
        <taxon>eudicotyledons</taxon>
        <taxon>Gunneridae</taxon>
        <taxon>Pentapetalae</taxon>
        <taxon>asterids</taxon>
        <taxon>campanulids</taxon>
        <taxon>Asterales</taxon>
        <taxon>Asteraceae</taxon>
        <taxon>Cichorioideae</taxon>
        <taxon>Cichorieae</taxon>
        <taxon>Lactucinae</taxon>
        <taxon>Lactuca</taxon>
    </lineage>
</organism>
<gene>
    <name evidence="1" type="ORF">LSALG_LOCUS38762</name>
</gene>
<evidence type="ECO:0000313" key="1">
    <source>
        <dbReference type="EMBL" id="CAI9300100.1"/>
    </source>
</evidence>
<dbReference type="AlphaFoldDB" id="A0AA36ENR1"/>
<evidence type="ECO:0000313" key="2">
    <source>
        <dbReference type="Proteomes" id="UP001177003"/>
    </source>
</evidence>
<keyword evidence="2" id="KW-1185">Reference proteome</keyword>
<protein>
    <submittedName>
        <fullName evidence="1">Uncharacterized protein</fullName>
    </submittedName>
</protein>
<dbReference type="Proteomes" id="UP001177003">
    <property type="component" value="Chromosome 8"/>
</dbReference>
<accession>A0AA36ENR1</accession>
<sequence length="273" mass="30271">MFPTVPQIPVDILQKVDSSHPVLLAYLKTMDPSIEMGVLLPIHEINRQGVVIHEIPTLVSPVSKNKIAEDKAKKISKKNKRKIVEDSLEEEVVPELPLHDTTMNVPSPTTDSPIKTSFEEIGNLGGFVKTSNVDTTTTEVSEEVRTSGILVDISNMDTNINKGEGVLNPKVQGNHNIIILSSFKTSTVDTSTSLPPFHSTISTSTHSATFDNILNQPVISLFPTQSTNPKTFQEDENEDSEFMGTFTYIEFDLEEENIPDHMLMSGKQFKIHN</sequence>
<proteinExistence type="predicted"/>
<dbReference type="EMBL" id="OX465084">
    <property type="protein sequence ID" value="CAI9300100.1"/>
    <property type="molecule type" value="Genomic_DNA"/>
</dbReference>
<name>A0AA36ENR1_LACSI</name>
<reference evidence="1" key="1">
    <citation type="submission" date="2023-04" db="EMBL/GenBank/DDBJ databases">
        <authorList>
            <person name="Vijverberg K."/>
            <person name="Xiong W."/>
            <person name="Schranz E."/>
        </authorList>
    </citation>
    <scope>NUCLEOTIDE SEQUENCE</scope>
</reference>